<dbReference type="PROSITE" id="PS50893">
    <property type="entry name" value="ABC_TRANSPORTER_2"/>
    <property type="match status" value="2"/>
</dbReference>
<evidence type="ECO:0000313" key="8">
    <source>
        <dbReference type="Proteomes" id="UP000292686"/>
    </source>
</evidence>
<dbReference type="InterPro" id="IPR003593">
    <property type="entry name" value="AAA+_ATPase"/>
</dbReference>
<evidence type="ECO:0000313" key="6">
    <source>
        <dbReference type="EMBL" id="NYD67689.1"/>
    </source>
</evidence>
<dbReference type="EMBL" id="SDPM01000001">
    <property type="protein sequence ID" value="RXZ88114.1"/>
    <property type="molecule type" value="Genomic_DNA"/>
</dbReference>
<dbReference type="Proteomes" id="UP000581087">
    <property type="component" value="Unassembled WGS sequence"/>
</dbReference>
<evidence type="ECO:0000256" key="4">
    <source>
        <dbReference type="ARBA" id="ARBA00022840"/>
    </source>
</evidence>
<dbReference type="RefSeq" id="WP_129172378.1">
    <property type="nucleotide sequence ID" value="NZ_JACCBI010000001.1"/>
</dbReference>
<dbReference type="SMART" id="SM00382">
    <property type="entry name" value="AAA"/>
    <property type="match status" value="2"/>
</dbReference>
<dbReference type="AlphaFoldDB" id="A0A4Q2M7A1"/>
<feature type="domain" description="ABC transporter" evidence="5">
    <location>
        <begin position="7"/>
        <end position="253"/>
    </location>
</feature>
<dbReference type="InterPro" id="IPR027417">
    <property type="entry name" value="P-loop_NTPase"/>
</dbReference>
<dbReference type="Pfam" id="PF00005">
    <property type="entry name" value="ABC_tran"/>
    <property type="match status" value="2"/>
</dbReference>
<keyword evidence="2" id="KW-0813">Transport</keyword>
<dbReference type="GO" id="GO:0016887">
    <property type="term" value="F:ATP hydrolysis activity"/>
    <property type="evidence" value="ECO:0007669"/>
    <property type="project" value="InterPro"/>
</dbReference>
<reference evidence="7 8" key="1">
    <citation type="submission" date="2019-01" db="EMBL/GenBank/DDBJ databases">
        <title>Agromyces.</title>
        <authorList>
            <person name="Li J."/>
        </authorList>
    </citation>
    <scope>NUCLEOTIDE SEQUENCE [LARGE SCALE GENOMIC DNA]</scope>
    <source>
        <strain evidence="7 8">DSM 23870</strain>
    </source>
</reference>
<comment type="caution">
    <text evidence="7">The sequence shown here is derived from an EMBL/GenBank/DDBJ whole genome shotgun (WGS) entry which is preliminary data.</text>
</comment>
<dbReference type="GO" id="GO:0055085">
    <property type="term" value="P:transmembrane transport"/>
    <property type="evidence" value="ECO:0007669"/>
    <property type="project" value="UniProtKB-ARBA"/>
</dbReference>
<keyword evidence="4 7" id="KW-0067">ATP-binding</keyword>
<keyword evidence="3" id="KW-0547">Nucleotide-binding</keyword>
<dbReference type="InterPro" id="IPR050319">
    <property type="entry name" value="ABC_transp_ATP-bind"/>
</dbReference>
<comment type="similarity">
    <text evidence="1">Belongs to the ABC transporter superfamily.</text>
</comment>
<protein>
    <submittedName>
        <fullName evidence="7">ABC transporter ATP-binding protein</fullName>
    </submittedName>
    <submittedName>
        <fullName evidence="6">Peptide/nickel transport system ATP-binding protein</fullName>
    </submittedName>
</protein>
<evidence type="ECO:0000259" key="5">
    <source>
        <dbReference type="PROSITE" id="PS50893"/>
    </source>
</evidence>
<name>A0A4Q2M7A1_9MICO</name>
<dbReference type="EMBL" id="JACCBI010000001">
    <property type="protein sequence ID" value="NYD67689.1"/>
    <property type="molecule type" value="Genomic_DNA"/>
</dbReference>
<reference evidence="6 9" key="2">
    <citation type="submission" date="2020-07" db="EMBL/GenBank/DDBJ databases">
        <title>Sequencing the genomes of 1000 actinobacteria strains.</title>
        <authorList>
            <person name="Klenk H.-P."/>
        </authorList>
    </citation>
    <scope>NUCLEOTIDE SEQUENCE [LARGE SCALE GENOMIC DNA]</scope>
    <source>
        <strain evidence="6 9">DSM 23870</strain>
    </source>
</reference>
<accession>A0A4Q2M7A1</accession>
<dbReference type="InterPro" id="IPR017871">
    <property type="entry name" value="ABC_transporter-like_CS"/>
</dbReference>
<organism evidence="7 8">
    <name type="scientific">Agromyces atrinae</name>
    <dbReference type="NCBI Taxonomy" id="592376"/>
    <lineage>
        <taxon>Bacteria</taxon>
        <taxon>Bacillati</taxon>
        <taxon>Actinomycetota</taxon>
        <taxon>Actinomycetes</taxon>
        <taxon>Micrococcales</taxon>
        <taxon>Microbacteriaceae</taxon>
        <taxon>Agromyces</taxon>
    </lineage>
</organism>
<dbReference type="PROSITE" id="PS00211">
    <property type="entry name" value="ABC_TRANSPORTER_1"/>
    <property type="match status" value="2"/>
</dbReference>
<evidence type="ECO:0000313" key="9">
    <source>
        <dbReference type="Proteomes" id="UP000581087"/>
    </source>
</evidence>
<dbReference type="OrthoDB" id="3677453at2"/>
<evidence type="ECO:0000256" key="1">
    <source>
        <dbReference type="ARBA" id="ARBA00005417"/>
    </source>
</evidence>
<dbReference type="PANTHER" id="PTHR43776:SF7">
    <property type="entry name" value="D,D-DIPEPTIDE TRANSPORT ATP-BINDING PROTEIN DDPF-RELATED"/>
    <property type="match status" value="1"/>
</dbReference>
<dbReference type="Gene3D" id="3.40.50.300">
    <property type="entry name" value="P-loop containing nucleotide triphosphate hydrolases"/>
    <property type="match status" value="2"/>
</dbReference>
<gene>
    <name evidence="6" type="ORF">BJ972_002208</name>
    <name evidence="7" type="ORF">ESP50_02710</name>
</gene>
<dbReference type="GO" id="GO:0005524">
    <property type="term" value="F:ATP binding"/>
    <property type="evidence" value="ECO:0007669"/>
    <property type="project" value="UniProtKB-KW"/>
</dbReference>
<dbReference type="InterPro" id="IPR003439">
    <property type="entry name" value="ABC_transporter-like_ATP-bd"/>
</dbReference>
<dbReference type="Proteomes" id="UP000292686">
    <property type="component" value="Unassembled WGS sequence"/>
</dbReference>
<dbReference type="CDD" id="cd03257">
    <property type="entry name" value="ABC_NikE_OppD_transporters"/>
    <property type="match status" value="2"/>
</dbReference>
<evidence type="ECO:0000256" key="2">
    <source>
        <dbReference type="ARBA" id="ARBA00022448"/>
    </source>
</evidence>
<evidence type="ECO:0000313" key="7">
    <source>
        <dbReference type="EMBL" id="RXZ88114.1"/>
    </source>
</evidence>
<feature type="domain" description="ABC transporter" evidence="5">
    <location>
        <begin position="264"/>
        <end position="485"/>
    </location>
</feature>
<dbReference type="SUPFAM" id="SSF52540">
    <property type="entry name" value="P-loop containing nucleoside triphosphate hydrolases"/>
    <property type="match status" value="2"/>
</dbReference>
<proteinExistence type="inferred from homology"/>
<keyword evidence="8" id="KW-1185">Reference proteome</keyword>
<sequence>MSALVSIEGLSIDYRIDGGVLPVVRSIDLRIDEGERHGLVGESGSGKSSIALTLTRFLPRGASVRSRRLEVAGRDLRSLGGAALRDYRRRDIGVVYQDPARALDPTARIGAQLAEVHRMNGRVARAAVRAADESLDDVGLPPDLMARRYPHELSGGQQQRAMIALALAGRPRLLILDEPTTAQSGAMRIEILDMIERRRREQGFASLFISHDLATVASWCERATALAPGGETHTVSTEQLLADHPRRDAPVRPPATSSGRPPVLVASRLTVDHGSRRVIDGVDLHLSRGETLAVVGESGSGKTTLGRALAGVAPHGGSVTVDAPASPRPVQMVFQSPESSLNPRRTVRRTLARAISLLAGDETPDQLAARVGLPRNLLDRLPHELSGGQKQRVAIARAFAGTAPIIVCDEPTSALDAAAASDILDLLIDLQDRTGATYVFISHDVAAVRRIAHRVAVMRQGHIEETVSADSFFRGSPNPHSLPVRTAHRRAWIGVDE</sequence>
<dbReference type="PANTHER" id="PTHR43776">
    <property type="entry name" value="TRANSPORT ATP-BINDING PROTEIN"/>
    <property type="match status" value="1"/>
</dbReference>
<evidence type="ECO:0000256" key="3">
    <source>
        <dbReference type="ARBA" id="ARBA00022741"/>
    </source>
</evidence>